<dbReference type="Gene3D" id="3.40.50.1820">
    <property type="entry name" value="alpha/beta hydrolase"/>
    <property type="match status" value="1"/>
</dbReference>
<evidence type="ECO:0000313" key="6">
    <source>
        <dbReference type="Proteomes" id="UP000566819"/>
    </source>
</evidence>
<dbReference type="InterPro" id="IPR016292">
    <property type="entry name" value="Epoxide_hydrolase"/>
</dbReference>
<dbReference type="AlphaFoldDB" id="A0A8H4RMW9"/>
<dbReference type="EMBL" id="JAAMPI010000306">
    <property type="protein sequence ID" value="KAF4632914.1"/>
    <property type="molecule type" value="Genomic_DNA"/>
</dbReference>
<feature type="active site" description="Proton donor" evidence="3">
    <location>
        <position position="374"/>
    </location>
</feature>
<comment type="caution">
    <text evidence="5">The sequence shown here is derived from an EMBL/GenBank/DDBJ whole genome shotgun (WGS) entry which is preliminary data.</text>
</comment>
<dbReference type="InterPro" id="IPR029058">
    <property type="entry name" value="AB_hydrolase_fold"/>
</dbReference>
<dbReference type="GO" id="GO:0004301">
    <property type="term" value="F:epoxide hydrolase activity"/>
    <property type="evidence" value="ECO:0007669"/>
    <property type="project" value="TreeGrafter"/>
</dbReference>
<accession>A0A8H4RMW9</accession>
<evidence type="ECO:0000256" key="3">
    <source>
        <dbReference type="PIRSR" id="PIRSR001112-1"/>
    </source>
</evidence>
<reference evidence="5 6" key="1">
    <citation type="submission" date="2020-03" db="EMBL/GenBank/DDBJ databases">
        <title>Draft Genome Sequence of Cudoniella acicularis.</title>
        <authorList>
            <person name="Buettner E."/>
            <person name="Kellner H."/>
        </authorList>
    </citation>
    <scope>NUCLEOTIDE SEQUENCE [LARGE SCALE GENOMIC DNA]</scope>
    <source>
        <strain evidence="5 6">DSM 108380</strain>
    </source>
</reference>
<evidence type="ECO:0000256" key="1">
    <source>
        <dbReference type="ARBA" id="ARBA00010088"/>
    </source>
</evidence>
<dbReference type="OrthoDB" id="7130006at2759"/>
<organism evidence="5 6">
    <name type="scientific">Cudoniella acicularis</name>
    <dbReference type="NCBI Taxonomy" id="354080"/>
    <lineage>
        <taxon>Eukaryota</taxon>
        <taxon>Fungi</taxon>
        <taxon>Dikarya</taxon>
        <taxon>Ascomycota</taxon>
        <taxon>Pezizomycotina</taxon>
        <taxon>Leotiomycetes</taxon>
        <taxon>Helotiales</taxon>
        <taxon>Tricladiaceae</taxon>
        <taxon>Cudoniella</taxon>
    </lineage>
</organism>
<dbReference type="InterPro" id="IPR000639">
    <property type="entry name" value="Epox_hydrolase-like"/>
</dbReference>
<feature type="domain" description="Epoxide hydrolase N-terminal" evidence="4">
    <location>
        <begin position="18"/>
        <end position="129"/>
    </location>
</feature>
<keyword evidence="6" id="KW-1185">Reference proteome</keyword>
<dbReference type="PRINTS" id="PR00412">
    <property type="entry name" value="EPOXHYDRLASE"/>
</dbReference>
<sequence length="451" mass="50213">MELSGFSMAPLNATLKLRPFRAAVPDKEVEHFKSLLRLSKVGPMTYENLAESAQFGLQRERLKRAKEIWEQGYDWRKTEERINSFPNFVVPVEYEGDLFSIHFVALFSQRQDALPVLLLHGWPGSFLEFLGVLDVYRNKYSAADLPYHIVVPSLPGYGYSSGPPLDKSFELKDVAQILDSLMTGIGFSSGYVAQGGDIGSFLSRILGVTSKHCKAVHLNFCGMSPPDGFRMETLSSMEKAGLDRMQTFINQGSAYTLQHITRPATIGLVVSSSPLALLAWIGEKILEWSDTDPPLNHVLDAATLYWFTESFPRSIYPYRNNGSPPSNLHGSKEYFLEVPFGYSYFPKEFAPTPVAWAGTTGNLLWSRIHESGGHFAASEVPEVFVNDLDDFIGKLLEKEDAGSVAQIDVLLRDVEFSVGYLVLANSRLRTVTPLRCSWDGTHGGLIAKKLP</sequence>
<dbReference type="GO" id="GO:0097176">
    <property type="term" value="P:epoxide metabolic process"/>
    <property type="evidence" value="ECO:0007669"/>
    <property type="project" value="TreeGrafter"/>
</dbReference>
<dbReference type="PANTHER" id="PTHR21661">
    <property type="entry name" value="EPOXIDE HYDROLASE 1-RELATED"/>
    <property type="match status" value="1"/>
</dbReference>
<comment type="similarity">
    <text evidence="1">Belongs to the peptidase S33 family.</text>
</comment>
<dbReference type="PIRSF" id="PIRSF001112">
    <property type="entry name" value="Epoxide_hydrolase"/>
    <property type="match status" value="1"/>
</dbReference>
<proteinExistence type="inferred from homology"/>
<gene>
    <name evidence="5" type="ORF">G7Y89_g5203</name>
</gene>
<dbReference type="SUPFAM" id="SSF53474">
    <property type="entry name" value="alpha/beta-Hydrolases"/>
    <property type="match status" value="1"/>
</dbReference>
<dbReference type="PANTHER" id="PTHR21661:SF39">
    <property type="entry name" value="HYDROLASE, PUTATIVE (AFU_ORTHOLOGUE AFUA_3G08960)-RELATED"/>
    <property type="match status" value="1"/>
</dbReference>
<dbReference type="Proteomes" id="UP000566819">
    <property type="component" value="Unassembled WGS sequence"/>
</dbReference>
<keyword evidence="2" id="KW-0378">Hydrolase</keyword>
<dbReference type="InterPro" id="IPR010497">
    <property type="entry name" value="Epoxide_hydro_N"/>
</dbReference>
<evidence type="ECO:0000259" key="4">
    <source>
        <dbReference type="Pfam" id="PF06441"/>
    </source>
</evidence>
<evidence type="ECO:0000256" key="2">
    <source>
        <dbReference type="ARBA" id="ARBA00022801"/>
    </source>
</evidence>
<feature type="active site" description="Proton donor" evidence="3">
    <location>
        <position position="318"/>
    </location>
</feature>
<dbReference type="Pfam" id="PF06441">
    <property type="entry name" value="EHN"/>
    <property type="match status" value="1"/>
</dbReference>
<protein>
    <recommendedName>
        <fullName evidence="4">Epoxide hydrolase N-terminal domain-containing protein</fullName>
    </recommendedName>
</protein>
<evidence type="ECO:0000313" key="5">
    <source>
        <dbReference type="EMBL" id="KAF4632914.1"/>
    </source>
</evidence>
<feature type="active site" description="Nucleophile" evidence="3">
    <location>
        <position position="197"/>
    </location>
</feature>
<name>A0A8H4RMW9_9HELO</name>